<name>A0ABW6WPR5_9ACTN</name>
<proteinExistence type="predicted"/>
<keyword evidence="2" id="KW-1133">Transmembrane helix</keyword>
<keyword evidence="2" id="KW-0812">Transmembrane</keyword>
<evidence type="ECO:0000313" key="4">
    <source>
        <dbReference type="Proteomes" id="UP001602245"/>
    </source>
</evidence>
<dbReference type="RefSeq" id="WP_020516598.1">
    <property type="nucleotide sequence ID" value="NZ_JBIAZU010000007.1"/>
</dbReference>
<protein>
    <submittedName>
        <fullName evidence="3">Uncharacterized protein</fullName>
    </submittedName>
</protein>
<evidence type="ECO:0000313" key="3">
    <source>
        <dbReference type="EMBL" id="MFF5295038.1"/>
    </source>
</evidence>
<keyword evidence="2" id="KW-0472">Membrane</keyword>
<gene>
    <name evidence="3" type="ORF">ACFY35_36835</name>
</gene>
<accession>A0ABW6WPR5</accession>
<dbReference type="Proteomes" id="UP001602245">
    <property type="component" value="Unassembled WGS sequence"/>
</dbReference>
<comment type="caution">
    <text evidence="3">The sequence shown here is derived from an EMBL/GenBank/DDBJ whole genome shotgun (WGS) entry which is preliminary data.</text>
</comment>
<feature type="region of interest" description="Disordered" evidence="1">
    <location>
        <begin position="49"/>
        <end position="108"/>
    </location>
</feature>
<evidence type="ECO:0000256" key="2">
    <source>
        <dbReference type="SAM" id="Phobius"/>
    </source>
</evidence>
<keyword evidence="4" id="KW-1185">Reference proteome</keyword>
<dbReference type="EMBL" id="JBIAZU010000007">
    <property type="protein sequence ID" value="MFF5295038.1"/>
    <property type="molecule type" value="Genomic_DNA"/>
</dbReference>
<evidence type="ECO:0000256" key="1">
    <source>
        <dbReference type="SAM" id="MobiDB-lite"/>
    </source>
</evidence>
<organism evidence="3 4">
    <name type="scientific">Paractinoplanes globisporus</name>
    <dbReference type="NCBI Taxonomy" id="113565"/>
    <lineage>
        <taxon>Bacteria</taxon>
        <taxon>Bacillati</taxon>
        <taxon>Actinomycetota</taxon>
        <taxon>Actinomycetes</taxon>
        <taxon>Micromonosporales</taxon>
        <taxon>Micromonosporaceae</taxon>
        <taxon>Paractinoplanes</taxon>
    </lineage>
</organism>
<feature type="transmembrane region" description="Helical" evidence="2">
    <location>
        <begin position="12"/>
        <end position="35"/>
    </location>
</feature>
<feature type="compositionally biased region" description="Low complexity" evidence="1">
    <location>
        <begin position="86"/>
        <end position="102"/>
    </location>
</feature>
<reference evidence="3 4" key="1">
    <citation type="submission" date="2024-10" db="EMBL/GenBank/DDBJ databases">
        <title>The Natural Products Discovery Center: Release of the First 8490 Sequenced Strains for Exploring Actinobacteria Biosynthetic Diversity.</title>
        <authorList>
            <person name="Kalkreuter E."/>
            <person name="Kautsar S.A."/>
            <person name="Yang D."/>
            <person name="Bader C.D."/>
            <person name="Teijaro C.N."/>
            <person name="Fluegel L."/>
            <person name="Davis C.M."/>
            <person name="Simpson J.R."/>
            <person name="Lauterbach L."/>
            <person name="Steele A.D."/>
            <person name="Gui C."/>
            <person name="Meng S."/>
            <person name="Li G."/>
            <person name="Viehrig K."/>
            <person name="Ye F."/>
            <person name="Su P."/>
            <person name="Kiefer A.F."/>
            <person name="Nichols A."/>
            <person name="Cepeda A.J."/>
            <person name="Yan W."/>
            <person name="Fan B."/>
            <person name="Jiang Y."/>
            <person name="Adhikari A."/>
            <person name="Zheng C.-J."/>
            <person name="Schuster L."/>
            <person name="Cowan T.M."/>
            <person name="Smanski M.J."/>
            <person name="Chevrette M.G."/>
            <person name="De Carvalho L.P.S."/>
            <person name="Shen B."/>
        </authorList>
    </citation>
    <scope>NUCLEOTIDE SEQUENCE [LARGE SCALE GENOMIC DNA]</scope>
    <source>
        <strain evidence="3 4">NPDC000087</strain>
    </source>
</reference>
<sequence>MYAWIWRKLPFGLWGKLTGSIGLAVATTALLWYVIFPWATPLLPFDDVQVGAGTEQGPAQEDPNAVTSDSTDGPDAIPYSTESNAPHPSTSATPKKTKSSSSVVLPGD</sequence>